<protein>
    <recommendedName>
        <fullName evidence="3">HNH endonuclease</fullName>
    </recommendedName>
</protein>
<proteinExistence type="predicted"/>
<dbReference type="RefSeq" id="WP_144400457.1">
    <property type="nucleotide sequence ID" value="NZ_CP047385.1"/>
</dbReference>
<gene>
    <name evidence="1" type="ORF">PI93_013940</name>
</gene>
<keyword evidence="2" id="KW-1185">Reference proteome</keyword>
<evidence type="ECO:0000313" key="2">
    <source>
        <dbReference type="Proteomes" id="UP000035080"/>
    </source>
</evidence>
<dbReference type="Gene3D" id="1.10.30.50">
    <property type="match status" value="1"/>
</dbReference>
<dbReference type="EMBL" id="CP047385">
    <property type="protein sequence ID" value="QHF13622.1"/>
    <property type="molecule type" value="Genomic_DNA"/>
</dbReference>
<organism evidence="1 2">
    <name type="scientific">Pandoraea fibrosis</name>
    <dbReference type="NCBI Taxonomy" id="1891094"/>
    <lineage>
        <taxon>Bacteria</taxon>
        <taxon>Pseudomonadati</taxon>
        <taxon>Pseudomonadota</taxon>
        <taxon>Betaproteobacteria</taxon>
        <taxon>Burkholderiales</taxon>
        <taxon>Burkholderiaceae</taxon>
        <taxon>Pandoraea</taxon>
    </lineage>
</organism>
<evidence type="ECO:0000313" key="1">
    <source>
        <dbReference type="EMBL" id="QHF13622.1"/>
    </source>
</evidence>
<reference evidence="1 2" key="1">
    <citation type="journal article" date="2015" name="Genome Announc.">
        <title>Genome Sequences of Two Pandoraea pnomenusa Isolates Recovered 11 Months Apart from a Cystic Fibrosis Patient.</title>
        <authorList>
            <person name="Ee R."/>
            <person name="Ambrose M."/>
            <person name="Lazenby J."/>
            <person name="Williams P."/>
            <person name="Chan K.G."/>
            <person name="Roddam L."/>
        </authorList>
    </citation>
    <scope>NUCLEOTIDE SEQUENCE [LARGE SCALE GENOMIC DNA]</scope>
    <source>
        <strain evidence="1 2">6399</strain>
    </source>
</reference>
<accession>A0ABX6HSU5</accession>
<sequence length="303" mass="34836">MRFQPIADLDEGTYLAAIFRAKHQPRRDLLIAAQDRVLQRCEVYAEQLSILRPPPREEWHADVVESLQSCYNSATEPLNKLKDEILKSLQIDAEINLQRCPYCMLNDPKTWDHYLPKTYYPEYSSYHANMVYVCFGCNHRKHDEYHDSYLLYCHPYFTVPNGISLLHCLVSVSNDQLAIRYYCAAPPEHEHLAAIAEEHISRLRLENRFKGEAASLVSGFIGEIRTTFPRGISDVAMRNILRTKYAEAQSRLGVNAWDARLWHGLNQCREFCAYINRRIISNIGPSADGFDTPAPPPSPHLVA</sequence>
<name>A0ABX6HSU5_9BURK</name>
<dbReference type="Proteomes" id="UP000035080">
    <property type="component" value="Chromosome"/>
</dbReference>
<evidence type="ECO:0008006" key="3">
    <source>
        <dbReference type="Google" id="ProtNLM"/>
    </source>
</evidence>